<evidence type="ECO:0000256" key="6">
    <source>
        <dbReference type="ARBA" id="ARBA00039545"/>
    </source>
</evidence>
<feature type="domain" description="AMP-dependent synthetase/ligase" evidence="8">
    <location>
        <begin position="117"/>
        <end position="301"/>
    </location>
</feature>
<dbReference type="Gene3D" id="3.30.300.30">
    <property type="match status" value="1"/>
</dbReference>
<comment type="caution">
    <text evidence="10">The sequence shown here is derived from an EMBL/GenBank/DDBJ whole genome shotgun (WGS) entry which is preliminary data.</text>
</comment>
<dbReference type="EMBL" id="BSYI01000034">
    <property type="protein sequence ID" value="GMG84363.1"/>
    <property type="molecule type" value="Genomic_DNA"/>
</dbReference>
<evidence type="ECO:0000259" key="8">
    <source>
        <dbReference type="Pfam" id="PF00501"/>
    </source>
</evidence>
<dbReference type="InterPro" id="IPR042099">
    <property type="entry name" value="ANL_N_sf"/>
</dbReference>
<dbReference type="Pfam" id="PF00501">
    <property type="entry name" value="AMP-binding"/>
    <property type="match status" value="1"/>
</dbReference>
<protein>
    <recommendedName>
        <fullName evidence="6">Long-chain-fatty-acid--CoA ligase</fullName>
        <ecNumber evidence="5">6.2.1.3</ecNumber>
    </recommendedName>
    <alternativeName>
        <fullName evidence="7">Long-chain acyl-CoA synthetase</fullName>
    </alternativeName>
</protein>
<dbReference type="RefSeq" id="WP_285673401.1">
    <property type="nucleotide sequence ID" value="NZ_BSYI01000034.1"/>
</dbReference>
<organism evidence="10 11">
    <name type="scientific">Paralimibaculum aggregatum</name>
    <dbReference type="NCBI Taxonomy" id="3036245"/>
    <lineage>
        <taxon>Bacteria</taxon>
        <taxon>Pseudomonadati</taxon>
        <taxon>Pseudomonadota</taxon>
        <taxon>Alphaproteobacteria</taxon>
        <taxon>Rhodobacterales</taxon>
        <taxon>Paracoccaceae</taxon>
        <taxon>Paralimibaculum</taxon>
    </lineage>
</organism>
<dbReference type="GO" id="GO:0016874">
    <property type="term" value="F:ligase activity"/>
    <property type="evidence" value="ECO:0007669"/>
    <property type="project" value="UniProtKB-KW"/>
</dbReference>
<dbReference type="EC" id="6.2.1.3" evidence="5"/>
<comment type="subcellular location">
    <subcellularLocation>
        <location evidence="1">Membrane</location>
        <topology evidence="1">Peripheral membrane protein</topology>
    </subcellularLocation>
</comment>
<evidence type="ECO:0000259" key="9">
    <source>
        <dbReference type="Pfam" id="PF13193"/>
    </source>
</evidence>
<keyword evidence="11" id="KW-1185">Reference proteome</keyword>
<evidence type="ECO:0000256" key="5">
    <source>
        <dbReference type="ARBA" id="ARBA00026121"/>
    </source>
</evidence>
<sequence>MTAAGAVRLGPALAARGDAVLLLPGRDVAGAALAARVPGAALAPALGAGAALCLDDPAELIGALAALDGRAARLLLLAPGLPAAPVSELMAAAGLSALVSRREDLPGAIAPEAAFAEGSAPAPQETDWVLTTSGTTGTPKMVRHRLAGLARTVKPAPEGAAPVWGLVYEPTRFAGMQVVLQALLGGGRLAAAPEGTPISDRLAHFAASGVTHLSATPTLWRRILMDPAAAGLAPGQITLGGEIADDAVLGALARRFPEARIRHIYASTEAGVGFSVRDGRAGFPESYLAGAPGGAALKIRGERLWLRPPGMPPEPIGPGPARDPDGFIDSGDRVAVEDGRVRFLGRQSSAVNIGGAKIQPEEIERLVNAHPEVALARVAVRPSPITGALLTLSVVPVAAPEDPAALRRSLAAYCREHLPREARPAKITIAGPEALDEGITAAGKIVRAPAGGEA</sequence>
<name>A0ABQ6LME2_9RHOB</name>
<keyword evidence="3 10" id="KW-0436">Ligase</keyword>
<feature type="domain" description="AMP-binding enzyme C-terminal" evidence="9">
    <location>
        <begin position="362"/>
        <end position="430"/>
    </location>
</feature>
<evidence type="ECO:0000256" key="7">
    <source>
        <dbReference type="ARBA" id="ARBA00042773"/>
    </source>
</evidence>
<dbReference type="Gene3D" id="3.40.50.12780">
    <property type="entry name" value="N-terminal domain of ligase-like"/>
    <property type="match status" value="1"/>
</dbReference>
<comment type="pathway">
    <text evidence="2">Lipid metabolism; fatty acid beta-oxidation.</text>
</comment>
<dbReference type="InterPro" id="IPR050237">
    <property type="entry name" value="ATP-dep_AMP-bd_enzyme"/>
</dbReference>
<dbReference type="InterPro" id="IPR000873">
    <property type="entry name" value="AMP-dep_synth/lig_dom"/>
</dbReference>
<evidence type="ECO:0000256" key="1">
    <source>
        <dbReference type="ARBA" id="ARBA00004170"/>
    </source>
</evidence>
<dbReference type="InterPro" id="IPR025110">
    <property type="entry name" value="AMP-bd_C"/>
</dbReference>
<dbReference type="InterPro" id="IPR045851">
    <property type="entry name" value="AMP-bd_C_sf"/>
</dbReference>
<dbReference type="PANTHER" id="PTHR43767">
    <property type="entry name" value="LONG-CHAIN-FATTY-ACID--COA LIGASE"/>
    <property type="match status" value="1"/>
</dbReference>
<dbReference type="SUPFAM" id="SSF56801">
    <property type="entry name" value="Acetyl-CoA synthetase-like"/>
    <property type="match status" value="1"/>
</dbReference>
<evidence type="ECO:0000256" key="2">
    <source>
        <dbReference type="ARBA" id="ARBA00005005"/>
    </source>
</evidence>
<evidence type="ECO:0000313" key="11">
    <source>
        <dbReference type="Proteomes" id="UP001239909"/>
    </source>
</evidence>
<accession>A0ABQ6LME2</accession>
<dbReference type="InterPro" id="IPR020845">
    <property type="entry name" value="AMP-binding_CS"/>
</dbReference>
<keyword evidence="4" id="KW-0472">Membrane</keyword>
<dbReference type="PROSITE" id="PS00455">
    <property type="entry name" value="AMP_BINDING"/>
    <property type="match status" value="1"/>
</dbReference>
<reference evidence="10 11" key="1">
    <citation type="submission" date="2023-04" db="EMBL/GenBank/DDBJ databases">
        <title>Marinoamorphus aggregata gen. nov., sp. Nov., isolate from tissue of brittle star Ophioplocus japonicus.</title>
        <authorList>
            <person name="Kawano K."/>
            <person name="Sawayama S."/>
            <person name="Nakagawa S."/>
        </authorList>
    </citation>
    <scope>NUCLEOTIDE SEQUENCE [LARGE SCALE GENOMIC DNA]</scope>
    <source>
        <strain evidence="10 11">NKW23</strain>
    </source>
</reference>
<dbReference type="PANTHER" id="PTHR43767:SF8">
    <property type="entry name" value="LONG-CHAIN-FATTY-ACID--COA LIGASE"/>
    <property type="match status" value="1"/>
</dbReference>
<evidence type="ECO:0000256" key="3">
    <source>
        <dbReference type="ARBA" id="ARBA00022598"/>
    </source>
</evidence>
<dbReference type="Pfam" id="PF13193">
    <property type="entry name" value="AMP-binding_C"/>
    <property type="match status" value="1"/>
</dbReference>
<evidence type="ECO:0000313" key="10">
    <source>
        <dbReference type="EMBL" id="GMG84363.1"/>
    </source>
</evidence>
<gene>
    <name evidence="10" type="ORF">LNKW23_35780</name>
</gene>
<proteinExistence type="predicted"/>
<dbReference type="Proteomes" id="UP001239909">
    <property type="component" value="Unassembled WGS sequence"/>
</dbReference>
<evidence type="ECO:0000256" key="4">
    <source>
        <dbReference type="ARBA" id="ARBA00023136"/>
    </source>
</evidence>